<keyword evidence="12 18" id="KW-0548">Nucleotidyltransferase</keyword>
<evidence type="ECO:0000256" key="2">
    <source>
        <dbReference type="ARBA" id="ARBA00004651"/>
    </source>
</evidence>
<keyword evidence="21" id="KW-1185">Reference proteome</keyword>
<dbReference type="GO" id="GO:0016024">
    <property type="term" value="P:CDP-diacylglycerol biosynthetic process"/>
    <property type="evidence" value="ECO:0007669"/>
    <property type="project" value="UniProtKB-UniPathway"/>
</dbReference>
<evidence type="ECO:0000256" key="16">
    <source>
        <dbReference type="ARBA" id="ARBA00023209"/>
    </source>
</evidence>
<dbReference type="PROSITE" id="PS01315">
    <property type="entry name" value="CDS"/>
    <property type="match status" value="1"/>
</dbReference>
<keyword evidence="15 19" id="KW-0472">Membrane</keyword>
<dbReference type="PANTHER" id="PTHR46382:SF1">
    <property type="entry name" value="PHOSPHATIDATE CYTIDYLYLTRANSFERASE"/>
    <property type="match status" value="1"/>
</dbReference>
<keyword evidence="14" id="KW-0443">Lipid metabolism</keyword>
<evidence type="ECO:0000256" key="9">
    <source>
        <dbReference type="ARBA" id="ARBA00022516"/>
    </source>
</evidence>
<dbReference type="eggNOG" id="COG0575">
    <property type="taxonomic scope" value="Bacteria"/>
</dbReference>
<comment type="pathway">
    <text evidence="4">Lipid metabolism.</text>
</comment>
<feature type="transmembrane region" description="Helical" evidence="19">
    <location>
        <begin position="128"/>
        <end position="146"/>
    </location>
</feature>
<evidence type="ECO:0000256" key="7">
    <source>
        <dbReference type="ARBA" id="ARBA00019373"/>
    </source>
</evidence>
<feature type="transmembrane region" description="Helical" evidence="19">
    <location>
        <begin position="101"/>
        <end position="122"/>
    </location>
</feature>
<evidence type="ECO:0000256" key="17">
    <source>
        <dbReference type="ARBA" id="ARBA00023264"/>
    </source>
</evidence>
<evidence type="ECO:0000256" key="19">
    <source>
        <dbReference type="SAM" id="Phobius"/>
    </source>
</evidence>
<evidence type="ECO:0000256" key="6">
    <source>
        <dbReference type="ARBA" id="ARBA00012487"/>
    </source>
</evidence>
<keyword evidence="16" id="KW-0594">Phospholipid biosynthesis</keyword>
<evidence type="ECO:0000256" key="5">
    <source>
        <dbReference type="ARBA" id="ARBA00010185"/>
    </source>
</evidence>
<feature type="transmembrane region" description="Helical" evidence="19">
    <location>
        <begin position="232"/>
        <end position="253"/>
    </location>
</feature>
<dbReference type="EMBL" id="CP001229">
    <property type="protein sequence ID" value="ACN99787.1"/>
    <property type="molecule type" value="Genomic_DNA"/>
</dbReference>
<feature type="transmembrane region" description="Helical" evidence="19">
    <location>
        <begin position="192"/>
        <end position="212"/>
    </location>
</feature>
<evidence type="ECO:0000256" key="3">
    <source>
        <dbReference type="ARBA" id="ARBA00005119"/>
    </source>
</evidence>
<keyword evidence="17" id="KW-1208">Phospholipid metabolism</keyword>
<comment type="subcellular location">
    <subcellularLocation>
        <location evidence="2">Cell membrane</location>
        <topology evidence="2">Multi-pass membrane protein</topology>
    </subcellularLocation>
</comment>
<protein>
    <recommendedName>
        <fullName evidence="7 18">Phosphatidate cytidylyltransferase</fullName>
        <ecNumber evidence="6 18">2.7.7.41</ecNumber>
    </recommendedName>
</protein>
<gene>
    <name evidence="20" type="primary">cdsA</name>
    <name evidence="20" type="ordered locus">SULAZ_1657</name>
</gene>
<proteinExistence type="inferred from homology"/>
<evidence type="ECO:0000256" key="8">
    <source>
        <dbReference type="ARBA" id="ARBA00022475"/>
    </source>
</evidence>
<evidence type="ECO:0000256" key="12">
    <source>
        <dbReference type="ARBA" id="ARBA00022695"/>
    </source>
</evidence>
<feature type="transmembrane region" description="Helical" evidence="19">
    <location>
        <begin position="167"/>
        <end position="186"/>
    </location>
</feature>
<feature type="transmembrane region" description="Helical" evidence="19">
    <location>
        <begin position="12"/>
        <end position="45"/>
    </location>
</feature>
<dbReference type="GO" id="GO:0004605">
    <property type="term" value="F:phosphatidate cytidylyltransferase activity"/>
    <property type="evidence" value="ECO:0007669"/>
    <property type="project" value="UniProtKB-EC"/>
</dbReference>
<dbReference type="Pfam" id="PF01148">
    <property type="entry name" value="CTP_transf_1"/>
    <property type="match status" value="1"/>
</dbReference>
<dbReference type="STRING" id="204536.SULAZ_1657"/>
<evidence type="ECO:0000256" key="14">
    <source>
        <dbReference type="ARBA" id="ARBA00023098"/>
    </source>
</evidence>
<reference evidence="20 21" key="1">
    <citation type="journal article" date="2009" name="J. Bacteriol.">
        <title>Complete and draft genome sequences of six members of the Aquificales.</title>
        <authorList>
            <person name="Reysenbach A.L."/>
            <person name="Hamamura N."/>
            <person name="Podar M."/>
            <person name="Griffiths E."/>
            <person name="Ferreira S."/>
            <person name="Hochstein R."/>
            <person name="Heidelberg J."/>
            <person name="Johnson J."/>
            <person name="Mead D."/>
            <person name="Pohorille A."/>
            <person name="Sarmiento M."/>
            <person name="Schweighofer K."/>
            <person name="Seshadri R."/>
            <person name="Voytek M.A."/>
        </authorList>
    </citation>
    <scope>NUCLEOTIDE SEQUENCE [LARGE SCALE GENOMIC DNA]</scope>
    <source>
        <strain evidence="21">Az-Fu1 / DSM 15241 / OCM 825</strain>
    </source>
</reference>
<name>C1DWX8_SULAA</name>
<comment type="similarity">
    <text evidence="5 18">Belongs to the CDS family.</text>
</comment>
<dbReference type="HOGENOM" id="CLU_037294_2_1_0"/>
<dbReference type="Proteomes" id="UP000001369">
    <property type="component" value="Chromosome"/>
</dbReference>
<evidence type="ECO:0000256" key="4">
    <source>
        <dbReference type="ARBA" id="ARBA00005189"/>
    </source>
</evidence>
<comment type="catalytic activity">
    <reaction evidence="1 18">
        <text>a 1,2-diacyl-sn-glycero-3-phosphate + CTP + H(+) = a CDP-1,2-diacyl-sn-glycerol + diphosphate</text>
        <dbReference type="Rhea" id="RHEA:16229"/>
        <dbReference type="ChEBI" id="CHEBI:15378"/>
        <dbReference type="ChEBI" id="CHEBI:33019"/>
        <dbReference type="ChEBI" id="CHEBI:37563"/>
        <dbReference type="ChEBI" id="CHEBI:58332"/>
        <dbReference type="ChEBI" id="CHEBI:58608"/>
        <dbReference type="EC" id="2.7.7.41"/>
    </reaction>
</comment>
<evidence type="ECO:0000256" key="1">
    <source>
        <dbReference type="ARBA" id="ARBA00001698"/>
    </source>
</evidence>
<evidence type="ECO:0000256" key="11">
    <source>
        <dbReference type="ARBA" id="ARBA00022692"/>
    </source>
</evidence>
<evidence type="ECO:0000313" key="21">
    <source>
        <dbReference type="Proteomes" id="UP000001369"/>
    </source>
</evidence>
<evidence type="ECO:0000256" key="18">
    <source>
        <dbReference type="RuleBase" id="RU003938"/>
    </source>
</evidence>
<evidence type="ECO:0000313" key="20">
    <source>
        <dbReference type="EMBL" id="ACN99787.1"/>
    </source>
</evidence>
<dbReference type="EC" id="2.7.7.41" evidence="6 18"/>
<evidence type="ECO:0000256" key="15">
    <source>
        <dbReference type="ARBA" id="ARBA00023136"/>
    </source>
</evidence>
<evidence type="ECO:0000256" key="13">
    <source>
        <dbReference type="ARBA" id="ARBA00022989"/>
    </source>
</evidence>
<dbReference type="RefSeq" id="WP_012675095.1">
    <property type="nucleotide sequence ID" value="NC_012438.1"/>
</dbReference>
<evidence type="ECO:0000256" key="10">
    <source>
        <dbReference type="ARBA" id="ARBA00022679"/>
    </source>
</evidence>
<dbReference type="GO" id="GO:0005886">
    <property type="term" value="C:plasma membrane"/>
    <property type="evidence" value="ECO:0007669"/>
    <property type="project" value="UniProtKB-SubCell"/>
</dbReference>
<dbReference type="OrthoDB" id="9799199at2"/>
<comment type="pathway">
    <text evidence="3 18">Phospholipid metabolism; CDP-diacylglycerol biosynthesis; CDP-diacylglycerol from sn-glycerol 3-phosphate: step 3/3.</text>
</comment>
<dbReference type="KEGG" id="saf:SULAZ_1657"/>
<feature type="transmembrane region" description="Helical" evidence="19">
    <location>
        <begin position="65"/>
        <end position="89"/>
    </location>
</feature>
<accession>C1DWX8</accession>
<dbReference type="InterPro" id="IPR000374">
    <property type="entry name" value="PC_trans"/>
</dbReference>
<keyword evidence="11 18" id="KW-0812">Transmembrane</keyword>
<dbReference type="UniPathway" id="UPA00557">
    <property type="reaction ID" value="UER00614"/>
</dbReference>
<sequence length="261" mass="29294">MNELLKRVLSGLILSVLVISGILYLPVFAVKLAIAFIAVLCVYEVFKLVDKKLLGIYSNEVLVVGFLSAISILFFSFYLSVMIITLYSFYRAVKKYDLNYLSYSIFGFFYGVFFPSSLGLLVDIDKNLLFVLFGVVWTGDTLAYFFGKNFGKNKLAPVLSPKKTWEGAVGSFVGSVVGGFLTIKFFNFELYWMIPVLISAVLLQVGDLFESFIKRQVNVKDSSNLIPGHGGVLDRIDSLIFASVVFFIFYELLKSFSIASW</sequence>
<dbReference type="PANTHER" id="PTHR46382">
    <property type="entry name" value="PHOSPHATIDATE CYTIDYLYLTRANSFERASE"/>
    <property type="match status" value="1"/>
</dbReference>
<dbReference type="AlphaFoldDB" id="C1DWX8"/>
<keyword evidence="8" id="KW-1003">Cell membrane</keyword>
<organism evidence="20 21">
    <name type="scientific">Sulfurihydrogenibium azorense (strain DSM 15241 / OCM 825 / Az-Fu1)</name>
    <dbReference type="NCBI Taxonomy" id="204536"/>
    <lineage>
        <taxon>Bacteria</taxon>
        <taxon>Pseudomonadati</taxon>
        <taxon>Aquificota</taxon>
        <taxon>Aquificia</taxon>
        <taxon>Aquificales</taxon>
        <taxon>Hydrogenothermaceae</taxon>
        <taxon>Sulfurihydrogenibium</taxon>
    </lineage>
</organism>
<keyword evidence="10 18" id="KW-0808">Transferase</keyword>
<keyword evidence="13 19" id="KW-1133">Transmembrane helix</keyword>
<keyword evidence="9" id="KW-0444">Lipid biosynthesis</keyword>